<accession>A0A5Q0P8M6</accession>
<evidence type="ECO:0000313" key="6">
    <source>
        <dbReference type="Proteomes" id="UP000480556"/>
    </source>
</evidence>
<dbReference type="EMBL" id="CP045650">
    <property type="protein sequence ID" value="QGA11988.1"/>
    <property type="molecule type" value="Genomic_DNA"/>
</dbReference>
<keyword evidence="1" id="KW-0472">Membrane</keyword>
<protein>
    <submittedName>
        <fullName evidence="3">Type IV pilus modification protein PilV</fullName>
    </submittedName>
</protein>
<gene>
    <name evidence="3" type="primary">pilV</name>
    <name evidence="4" type="ORF">GFH30_11680</name>
    <name evidence="3" type="ORF">GHJ48_10835</name>
</gene>
<dbReference type="RefSeq" id="WP_153372803.1">
    <property type="nucleotide sequence ID" value="NZ_CP045650.1"/>
</dbReference>
<dbReference type="NCBIfam" id="TIGR02523">
    <property type="entry name" value="type_IV_pilV"/>
    <property type="match status" value="1"/>
</dbReference>
<keyword evidence="5" id="KW-1185">Reference proteome</keyword>
<keyword evidence="1" id="KW-0812">Transmembrane</keyword>
<feature type="domain" description="Type IV pilin Tt1218-like" evidence="2">
    <location>
        <begin position="30"/>
        <end position="95"/>
    </location>
</feature>
<feature type="transmembrane region" description="Helical" evidence="1">
    <location>
        <begin position="7"/>
        <end position="31"/>
    </location>
</feature>
<dbReference type="InterPro" id="IPR013362">
    <property type="entry name" value="Pilus_4_PilV"/>
</dbReference>
<proteinExistence type="predicted"/>
<dbReference type="AlphaFoldDB" id="A0A5Q0P8M6"/>
<dbReference type="EMBL" id="WITK01000018">
    <property type="protein sequence ID" value="MQW92874.1"/>
    <property type="molecule type" value="Genomic_DNA"/>
</dbReference>
<name>A0A5Q0P8M6_9GAMM</name>
<dbReference type="Proteomes" id="UP000480556">
    <property type="component" value="Unassembled WGS sequence"/>
</dbReference>
<sequence length="175" mass="18983">MKSKSQIGVGLVEVLVALLLLSIAVLGFVALQVRAIMASEEAAHNIQAMNLARDLSERMRMNRDGLAFYKLATSGTPEECDKKYCSPADLAVYDYAQVSKRADHEGMRLAILDCQGTDKDFKRKCVYVAWGDTIPADKTTQTAASEIAAGATPCTDSTSYSPGAQCVIVEVYNYD</sequence>
<evidence type="ECO:0000313" key="3">
    <source>
        <dbReference type="EMBL" id="MQW92874.1"/>
    </source>
</evidence>
<evidence type="ECO:0000313" key="5">
    <source>
        <dbReference type="Proteomes" id="UP000327478"/>
    </source>
</evidence>
<reference evidence="5 6" key="1">
    <citation type="submission" date="2019-10" db="EMBL/GenBank/DDBJ databases">
        <authorList>
            <person name="Dong K."/>
        </authorList>
    </citation>
    <scope>NUCLEOTIDE SEQUENCE [LARGE SCALE GENOMIC DNA]</scope>
    <source>
        <strain evidence="5">dk386</strain>
        <strain evidence="4">Dk386</strain>
        <strain evidence="3">Dk771</strain>
        <strain evidence="6">dk771</strain>
    </source>
</reference>
<evidence type="ECO:0000256" key="1">
    <source>
        <dbReference type="SAM" id="Phobius"/>
    </source>
</evidence>
<evidence type="ECO:0000259" key="2">
    <source>
        <dbReference type="Pfam" id="PF22150"/>
    </source>
</evidence>
<dbReference type="InterPro" id="IPR054402">
    <property type="entry name" value="Tt1218-like_dom"/>
</dbReference>
<organism evidence="3 6">
    <name type="scientific">Acinetobacter wanghuae</name>
    <dbReference type="NCBI Taxonomy" id="2662362"/>
    <lineage>
        <taxon>Bacteria</taxon>
        <taxon>Pseudomonadati</taxon>
        <taxon>Pseudomonadota</taxon>
        <taxon>Gammaproteobacteria</taxon>
        <taxon>Moraxellales</taxon>
        <taxon>Moraxellaceae</taxon>
        <taxon>Acinetobacter</taxon>
    </lineage>
</organism>
<keyword evidence="1" id="KW-1133">Transmembrane helix</keyword>
<evidence type="ECO:0000313" key="4">
    <source>
        <dbReference type="EMBL" id="QGA11988.1"/>
    </source>
</evidence>
<dbReference type="Pfam" id="PF22150">
    <property type="entry name" value="Tt1218-like"/>
    <property type="match status" value="1"/>
</dbReference>
<dbReference type="Proteomes" id="UP000327478">
    <property type="component" value="Chromosome"/>
</dbReference>